<evidence type="ECO:0000256" key="13">
    <source>
        <dbReference type="RuleBase" id="RU003848"/>
    </source>
</evidence>
<sequence length="230" mass="25639">MKLRRRTVFSFLLLFGLFAAPVMTGSRAFAQPAVPDGISRPDKMDAPETNKQTEAFRHAAPVKKLAAVLHMDVNSLANILEDINSGIVILLVLWLVLKTVPKALRNRQSTLEKQLEEARLSSTQANERLAVVEERLAKLGSEIDAFREQTEREMAEDEKRIQASIEEERQRIIASAEQEIEAAASAARRELKTLVADLAVERALHGLRITDADDHALIHGFAESLKGERN</sequence>
<keyword evidence="7 12" id="KW-0472">Membrane</keyword>
<dbReference type="GO" id="GO:0045259">
    <property type="term" value="C:proton-transporting ATP synthase complex"/>
    <property type="evidence" value="ECO:0007669"/>
    <property type="project" value="UniProtKB-KW"/>
</dbReference>
<keyword evidence="5 12" id="KW-1133">Transmembrane helix</keyword>
<keyword evidence="15" id="KW-0732">Signal</keyword>
<dbReference type="RefSeq" id="WP_129208710.1">
    <property type="nucleotide sequence ID" value="NZ_BMGU01000004.1"/>
</dbReference>
<keyword evidence="12" id="KW-1003">Cell membrane</keyword>
<feature type="chain" id="PRO_5020194733" description="ATP synthase subunit b" evidence="15">
    <location>
        <begin position="25"/>
        <end position="230"/>
    </location>
</feature>
<proteinExistence type="inferred from homology"/>
<evidence type="ECO:0000256" key="2">
    <source>
        <dbReference type="ARBA" id="ARBA00022547"/>
    </source>
</evidence>
<evidence type="ECO:0000256" key="8">
    <source>
        <dbReference type="ARBA" id="ARBA00023310"/>
    </source>
</evidence>
<evidence type="ECO:0000256" key="4">
    <source>
        <dbReference type="ARBA" id="ARBA00022781"/>
    </source>
</evidence>
<comment type="caution">
    <text evidence="16">The sequence shown here is derived from an EMBL/GenBank/DDBJ whole genome shotgun (WGS) entry which is preliminary data.</text>
</comment>
<dbReference type="Pfam" id="PF00430">
    <property type="entry name" value="ATP-synt_B"/>
    <property type="match status" value="1"/>
</dbReference>
<evidence type="ECO:0000256" key="3">
    <source>
        <dbReference type="ARBA" id="ARBA00022692"/>
    </source>
</evidence>
<dbReference type="AlphaFoldDB" id="A0A4Q1SEF8"/>
<keyword evidence="8 12" id="KW-0066">ATP synthesis</keyword>
<evidence type="ECO:0000256" key="11">
    <source>
        <dbReference type="ARBA" id="ARBA00037847"/>
    </source>
</evidence>
<keyword evidence="17" id="KW-1185">Reference proteome</keyword>
<keyword evidence="6 12" id="KW-0406">Ion transport</keyword>
<reference evidence="16 17" key="1">
    <citation type="journal article" date="2016" name="Int. J. Syst. Evol. Microbiol.">
        <title>Acidipila dinghuensis sp. nov., an acidobacterium isolated from forest soil.</title>
        <authorList>
            <person name="Jiang Y.W."/>
            <person name="Wang J."/>
            <person name="Chen M.H."/>
            <person name="Lv Y.Y."/>
            <person name="Qiu L.H."/>
        </authorList>
    </citation>
    <scope>NUCLEOTIDE SEQUENCE [LARGE SCALE GENOMIC DNA]</scope>
    <source>
        <strain evidence="16 17">DHOF10</strain>
    </source>
</reference>
<evidence type="ECO:0000313" key="17">
    <source>
        <dbReference type="Proteomes" id="UP000290253"/>
    </source>
</evidence>
<name>A0A4Q1SEF8_9BACT</name>
<evidence type="ECO:0000256" key="6">
    <source>
        <dbReference type="ARBA" id="ARBA00023065"/>
    </source>
</evidence>
<dbReference type="OrthoDB" id="122201at2"/>
<comment type="subunit">
    <text evidence="12">F-type ATPases have 2 components, F(1) - the catalytic core - and F(0) - the membrane proton channel. F(1) has five subunits: alpha(3), beta(3), gamma(1), delta(1), epsilon(1). F(0) has three main subunits: a(1), b(2) and c(10-14). The alpha and beta chains form an alternating ring which encloses part of the gamma chain. F(1) is attached to F(0) by a central stalk formed by the gamma and epsilon chains, while a peripheral stalk is formed by the delta and b chains.</text>
</comment>
<comment type="similarity">
    <text evidence="12 13">Belongs to the ATPase B chain family.</text>
</comment>
<dbReference type="Proteomes" id="UP000290253">
    <property type="component" value="Unassembled WGS sequence"/>
</dbReference>
<evidence type="ECO:0000256" key="9">
    <source>
        <dbReference type="ARBA" id="ARBA00025198"/>
    </source>
</evidence>
<evidence type="ECO:0000256" key="15">
    <source>
        <dbReference type="SAM" id="SignalP"/>
    </source>
</evidence>
<accession>A0A4Q1SEF8</accession>
<keyword evidence="4 12" id="KW-0375">Hydrogen ion transport</keyword>
<keyword evidence="3 12" id="KW-0812">Transmembrane</keyword>
<protein>
    <recommendedName>
        <fullName evidence="12">ATP synthase subunit b</fullName>
    </recommendedName>
    <alternativeName>
        <fullName evidence="12">ATP synthase F(0) sector subunit b</fullName>
    </alternativeName>
    <alternativeName>
        <fullName evidence="12">ATPase subunit I</fullName>
    </alternativeName>
    <alternativeName>
        <fullName evidence="12">F-type ATPase subunit b</fullName>
        <shortName evidence="12">F-ATPase subunit b</shortName>
    </alternativeName>
</protein>
<evidence type="ECO:0000313" key="16">
    <source>
        <dbReference type="EMBL" id="RXS95513.1"/>
    </source>
</evidence>
<dbReference type="GO" id="GO:0005886">
    <property type="term" value="C:plasma membrane"/>
    <property type="evidence" value="ECO:0007669"/>
    <property type="project" value="UniProtKB-SubCell"/>
</dbReference>
<keyword evidence="2 12" id="KW-0138">CF(0)</keyword>
<dbReference type="GO" id="GO:0046933">
    <property type="term" value="F:proton-transporting ATP synthase activity, rotational mechanism"/>
    <property type="evidence" value="ECO:0007669"/>
    <property type="project" value="UniProtKB-UniRule"/>
</dbReference>
<dbReference type="EMBL" id="SDMK01000002">
    <property type="protein sequence ID" value="RXS95513.1"/>
    <property type="molecule type" value="Genomic_DNA"/>
</dbReference>
<keyword evidence="1 12" id="KW-0813">Transport</keyword>
<gene>
    <name evidence="12" type="primary">atpF</name>
    <name evidence="16" type="ORF">ESZ00_13145</name>
</gene>
<evidence type="ECO:0000256" key="14">
    <source>
        <dbReference type="SAM" id="Coils"/>
    </source>
</evidence>
<comment type="function">
    <text evidence="9 12">F(1)F(0) ATP synthase produces ATP from ADP in the presence of a proton or sodium gradient. F-type ATPases consist of two structural domains, F(1) containing the extramembraneous catalytic core and F(0) containing the membrane proton channel, linked together by a central stalk and a peripheral stalk. During catalysis, ATP synthesis in the catalytic domain of F(1) is coupled via a rotary mechanism of the central stalk subunits to proton translocation.</text>
</comment>
<comment type="subcellular location">
    <subcellularLocation>
        <location evidence="12">Cell membrane</location>
        <topology evidence="12">Single-pass membrane protein</topology>
    </subcellularLocation>
    <subcellularLocation>
        <location evidence="11">Endomembrane system</location>
        <topology evidence="11">Single-pass membrane protein</topology>
    </subcellularLocation>
</comment>
<evidence type="ECO:0000256" key="10">
    <source>
        <dbReference type="ARBA" id="ARBA00025614"/>
    </source>
</evidence>
<keyword evidence="14" id="KW-0175">Coiled coil</keyword>
<dbReference type="HAMAP" id="MF_01398">
    <property type="entry name" value="ATP_synth_b_bprime"/>
    <property type="match status" value="1"/>
</dbReference>
<feature type="coiled-coil region" evidence="14">
    <location>
        <begin position="108"/>
        <end position="193"/>
    </location>
</feature>
<comment type="function">
    <text evidence="10">Component of the F(0) channel, it forms part of the peripheral stalk, linking F(1) to F(0). The b'-subunit is a diverged and duplicated form of b found in plants and photosynthetic bacteria.</text>
</comment>
<feature type="signal peptide" evidence="15">
    <location>
        <begin position="1"/>
        <end position="24"/>
    </location>
</feature>
<evidence type="ECO:0000256" key="12">
    <source>
        <dbReference type="HAMAP-Rule" id="MF_01398"/>
    </source>
</evidence>
<dbReference type="InterPro" id="IPR002146">
    <property type="entry name" value="ATP_synth_b/b'su_bac/chlpt"/>
</dbReference>
<evidence type="ECO:0000256" key="5">
    <source>
        <dbReference type="ARBA" id="ARBA00022989"/>
    </source>
</evidence>
<feature type="transmembrane region" description="Helical" evidence="12">
    <location>
        <begin position="79"/>
        <end position="97"/>
    </location>
</feature>
<evidence type="ECO:0000256" key="1">
    <source>
        <dbReference type="ARBA" id="ARBA00022448"/>
    </source>
</evidence>
<evidence type="ECO:0000256" key="7">
    <source>
        <dbReference type="ARBA" id="ARBA00023136"/>
    </source>
</evidence>
<organism evidence="16 17">
    <name type="scientific">Silvibacterium dinghuense</name>
    <dbReference type="NCBI Taxonomy" id="1560006"/>
    <lineage>
        <taxon>Bacteria</taxon>
        <taxon>Pseudomonadati</taxon>
        <taxon>Acidobacteriota</taxon>
        <taxon>Terriglobia</taxon>
        <taxon>Terriglobales</taxon>
        <taxon>Acidobacteriaceae</taxon>
        <taxon>Silvibacterium</taxon>
    </lineage>
</organism>
<dbReference type="GO" id="GO:0012505">
    <property type="term" value="C:endomembrane system"/>
    <property type="evidence" value="ECO:0007669"/>
    <property type="project" value="UniProtKB-SubCell"/>
</dbReference>